<dbReference type="InterPro" id="IPR045851">
    <property type="entry name" value="AMP-bd_C_sf"/>
</dbReference>
<dbReference type="Pfam" id="PF00501">
    <property type="entry name" value="AMP-binding"/>
    <property type="match status" value="1"/>
</dbReference>
<sequence length="514" mass="55439">MYLTQGLHRAVQHHPNRPATIHGDRIRTYAESAQRVAKLAGALRSIGVQRGDRVAMLALNSDRYHEYLLAVPWADAVLNPLNIRWSAAEIGYALTDSQTDVLFVDDAFSALVPALRSSCPHLRYVIHCGDGPTPAGMLPYEELVASGSPGDDIRRSGDQIAGIFYTGGTTGLPKGVMLSHANLVTSSLGMLSVGSFLGDGARLLHVAPLFHLADLATWAAQTALGGTHVMLSTFNPEDILTAVEQQRITDVLLVPTMLQLVVDHPRVDQFDLSSLTNVMYGASPISEAVLTRAMRALPGVRFMQGYGMTELSPLATVLRPEDHADPELLRSAGRAAPCVEVKIVGPDDRELPRGDTGEVAVRGGNVMLGYWNKPEETSAALRGGWMHTGDAGYMDEQGYVFVVDRLKDMIISGGENVYSTEVENVLADHPAVAACAVIGLPDENWGERVHAVVVLANDHTTTAQDLRQFCRDRIAGYKAPRTASFVDALPLSGAGKVLKRELRNQLQSQSAAQA</sequence>
<evidence type="ECO:0000259" key="2">
    <source>
        <dbReference type="Pfam" id="PF13193"/>
    </source>
</evidence>
<evidence type="ECO:0000313" key="3">
    <source>
        <dbReference type="EMBL" id="WIM85916.1"/>
    </source>
</evidence>
<dbReference type="PANTHER" id="PTHR43767">
    <property type="entry name" value="LONG-CHAIN-FATTY-ACID--COA LIGASE"/>
    <property type="match status" value="1"/>
</dbReference>
<keyword evidence="3" id="KW-0436">Ligase</keyword>
<dbReference type="InterPro" id="IPR025110">
    <property type="entry name" value="AMP-bd_C"/>
</dbReference>
<keyword evidence="4" id="KW-1185">Reference proteome</keyword>
<feature type="domain" description="AMP-binding enzyme C-terminal" evidence="2">
    <location>
        <begin position="421"/>
        <end position="496"/>
    </location>
</feature>
<accession>A0ABY8VS54</accession>
<dbReference type="PROSITE" id="PS00455">
    <property type="entry name" value="AMP_BINDING"/>
    <property type="match status" value="1"/>
</dbReference>
<feature type="domain" description="AMP-dependent synthetase/ligase" evidence="1">
    <location>
        <begin position="8"/>
        <end position="371"/>
    </location>
</feature>
<dbReference type="RefSeq" id="WP_285184998.1">
    <property type="nucleotide sequence ID" value="NZ_CP126981.1"/>
</dbReference>
<dbReference type="Gene3D" id="3.30.300.30">
    <property type="match status" value="1"/>
</dbReference>
<name>A0ABY8VS54_9MYCO</name>
<dbReference type="Pfam" id="PF13193">
    <property type="entry name" value="AMP-binding_C"/>
    <property type="match status" value="1"/>
</dbReference>
<dbReference type="InterPro" id="IPR000873">
    <property type="entry name" value="AMP-dep_synth/lig_dom"/>
</dbReference>
<dbReference type="EMBL" id="CP126981">
    <property type="protein sequence ID" value="WIM85916.1"/>
    <property type="molecule type" value="Genomic_DNA"/>
</dbReference>
<dbReference type="PANTHER" id="PTHR43767:SF1">
    <property type="entry name" value="NONRIBOSOMAL PEPTIDE SYNTHASE PES1 (EUROFUNG)-RELATED"/>
    <property type="match status" value="1"/>
</dbReference>
<protein>
    <submittedName>
        <fullName evidence="3">Long-chain-fatty-acid--CoA ligase</fullName>
        <ecNumber evidence="3">6.2.1.3</ecNumber>
    </submittedName>
</protein>
<dbReference type="GO" id="GO:0004467">
    <property type="term" value="F:long-chain fatty acid-CoA ligase activity"/>
    <property type="evidence" value="ECO:0007669"/>
    <property type="project" value="UniProtKB-EC"/>
</dbReference>
<dbReference type="InterPro" id="IPR042099">
    <property type="entry name" value="ANL_N_sf"/>
</dbReference>
<dbReference type="Gene3D" id="3.40.50.12780">
    <property type="entry name" value="N-terminal domain of ligase-like"/>
    <property type="match status" value="1"/>
</dbReference>
<dbReference type="SUPFAM" id="SSF56801">
    <property type="entry name" value="Acetyl-CoA synthetase-like"/>
    <property type="match status" value="1"/>
</dbReference>
<evidence type="ECO:0000259" key="1">
    <source>
        <dbReference type="Pfam" id="PF00501"/>
    </source>
</evidence>
<dbReference type="NCBIfam" id="NF004837">
    <property type="entry name" value="PRK06187.1"/>
    <property type="match status" value="1"/>
</dbReference>
<evidence type="ECO:0000313" key="4">
    <source>
        <dbReference type="Proteomes" id="UP001236585"/>
    </source>
</evidence>
<dbReference type="InterPro" id="IPR050237">
    <property type="entry name" value="ATP-dep_AMP-bd_enzyme"/>
</dbReference>
<dbReference type="EC" id="6.2.1.3" evidence="3"/>
<proteinExistence type="predicted"/>
<dbReference type="Proteomes" id="UP001236585">
    <property type="component" value="Chromosome"/>
</dbReference>
<reference evidence="3 4" key="1">
    <citation type="journal article" date="2023" name="Microbiol. Resour. Announc.">
        <title>Complete Genome Sequence of Mycobacterium wuenschmanii, a novel Nontuberculous Mycobacterium Isolated from a captive population of Amazon Milk Frogs.</title>
        <authorList>
            <person name="Hicks J."/>
            <person name="Zeineldin M."/>
            <person name="Ward H."/>
            <person name="Wuenschmann A."/>
            <person name="Camp P."/>
            <person name="Farrell D."/>
            <person name="Lehman K."/>
            <person name="Thacker T."/>
            <person name="Cuthbert E."/>
        </authorList>
    </citation>
    <scope>NUCLEOTIDE SEQUENCE [LARGE SCALE GENOMIC DNA]</scope>
    <source>
        <strain evidence="3 4">Wuenschmanii</strain>
    </source>
</reference>
<organism evidence="3 4">
    <name type="scientific">Candidatus Mycobacterium wuenschmannii</name>
    <dbReference type="NCBI Taxonomy" id="3027808"/>
    <lineage>
        <taxon>Bacteria</taxon>
        <taxon>Bacillati</taxon>
        <taxon>Actinomycetota</taxon>
        <taxon>Actinomycetes</taxon>
        <taxon>Mycobacteriales</taxon>
        <taxon>Mycobacteriaceae</taxon>
        <taxon>Mycobacterium</taxon>
    </lineage>
</organism>
<dbReference type="InterPro" id="IPR020845">
    <property type="entry name" value="AMP-binding_CS"/>
</dbReference>
<gene>
    <name evidence="3" type="ORF">PT015_13285</name>
</gene>
<dbReference type="CDD" id="cd17631">
    <property type="entry name" value="FACL_FadD13-like"/>
    <property type="match status" value="1"/>
</dbReference>